<name>A0A5C3LXW5_9AGAR</name>
<gene>
    <name evidence="2" type="ORF">BDQ12DRAFT_666688</name>
</gene>
<evidence type="ECO:0000313" key="2">
    <source>
        <dbReference type="EMBL" id="TFK37770.1"/>
    </source>
</evidence>
<feature type="compositionally biased region" description="Basic and acidic residues" evidence="1">
    <location>
        <begin position="38"/>
        <end position="50"/>
    </location>
</feature>
<dbReference type="AlphaFoldDB" id="A0A5C3LXW5"/>
<keyword evidence="3" id="KW-1185">Reference proteome</keyword>
<accession>A0A5C3LXW5</accession>
<dbReference type="OrthoDB" id="3256367at2759"/>
<dbReference type="STRING" id="68775.A0A5C3LXW5"/>
<organism evidence="2 3">
    <name type="scientific">Crucibulum laeve</name>
    <dbReference type="NCBI Taxonomy" id="68775"/>
    <lineage>
        <taxon>Eukaryota</taxon>
        <taxon>Fungi</taxon>
        <taxon>Dikarya</taxon>
        <taxon>Basidiomycota</taxon>
        <taxon>Agaricomycotina</taxon>
        <taxon>Agaricomycetes</taxon>
        <taxon>Agaricomycetidae</taxon>
        <taxon>Agaricales</taxon>
        <taxon>Agaricineae</taxon>
        <taxon>Nidulariaceae</taxon>
        <taxon>Crucibulum</taxon>
    </lineage>
</organism>
<feature type="region of interest" description="Disordered" evidence="1">
    <location>
        <begin position="21"/>
        <end position="50"/>
    </location>
</feature>
<evidence type="ECO:0000256" key="1">
    <source>
        <dbReference type="SAM" id="MobiDB-lite"/>
    </source>
</evidence>
<proteinExistence type="predicted"/>
<evidence type="ECO:0000313" key="3">
    <source>
        <dbReference type="Proteomes" id="UP000308652"/>
    </source>
</evidence>
<protein>
    <submittedName>
        <fullName evidence="2">Uncharacterized protein</fullName>
    </submittedName>
</protein>
<reference evidence="2 3" key="1">
    <citation type="journal article" date="2019" name="Nat. Ecol. Evol.">
        <title>Megaphylogeny resolves global patterns of mushroom evolution.</title>
        <authorList>
            <person name="Varga T."/>
            <person name="Krizsan K."/>
            <person name="Foldi C."/>
            <person name="Dima B."/>
            <person name="Sanchez-Garcia M."/>
            <person name="Sanchez-Ramirez S."/>
            <person name="Szollosi G.J."/>
            <person name="Szarkandi J.G."/>
            <person name="Papp V."/>
            <person name="Albert L."/>
            <person name="Andreopoulos W."/>
            <person name="Angelini C."/>
            <person name="Antonin V."/>
            <person name="Barry K.W."/>
            <person name="Bougher N.L."/>
            <person name="Buchanan P."/>
            <person name="Buyck B."/>
            <person name="Bense V."/>
            <person name="Catcheside P."/>
            <person name="Chovatia M."/>
            <person name="Cooper J."/>
            <person name="Damon W."/>
            <person name="Desjardin D."/>
            <person name="Finy P."/>
            <person name="Geml J."/>
            <person name="Haridas S."/>
            <person name="Hughes K."/>
            <person name="Justo A."/>
            <person name="Karasinski D."/>
            <person name="Kautmanova I."/>
            <person name="Kiss B."/>
            <person name="Kocsube S."/>
            <person name="Kotiranta H."/>
            <person name="LaButti K.M."/>
            <person name="Lechner B.E."/>
            <person name="Liimatainen K."/>
            <person name="Lipzen A."/>
            <person name="Lukacs Z."/>
            <person name="Mihaltcheva S."/>
            <person name="Morgado L.N."/>
            <person name="Niskanen T."/>
            <person name="Noordeloos M.E."/>
            <person name="Ohm R.A."/>
            <person name="Ortiz-Santana B."/>
            <person name="Ovrebo C."/>
            <person name="Racz N."/>
            <person name="Riley R."/>
            <person name="Savchenko A."/>
            <person name="Shiryaev A."/>
            <person name="Soop K."/>
            <person name="Spirin V."/>
            <person name="Szebenyi C."/>
            <person name="Tomsovsky M."/>
            <person name="Tulloss R.E."/>
            <person name="Uehling J."/>
            <person name="Grigoriev I.V."/>
            <person name="Vagvolgyi C."/>
            <person name="Papp T."/>
            <person name="Martin F.M."/>
            <person name="Miettinen O."/>
            <person name="Hibbett D.S."/>
            <person name="Nagy L.G."/>
        </authorList>
    </citation>
    <scope>NUCLEOTIDE SEQUENCE [LARGE SCALE GENOMIC DNA]</scope>
    <source>
        <strain evidence="2 3">CBS 166.37</strain>
    </source>
</reference>
<sequence>MAALLGLLPAWVPRFLPGSHETPHPPPVRSRRTHAVHTGRERRGSTHEHFPPRARVPHLVSLTPGVERRRVLPVLKFALTLYSPSLFLYLTYLSLHGIRNPVGLLKLGSLLSFPAVQEPKVGGLSAAGSFCIEVAGVLTSGPFSSSVMSSVIFKENYEDSPEEESQLLPTTMKQIILQAAPAPIVRVGKQVMAQIKDQVMLEKLRVLEGTGNGVEVVVLPREEM</sequence>
<dbReference type="Proteomes" id="UP000308652">
    <property type="component" value="Unassembled WGS sequence"/>
</dbReference>
<dbReference type="EMBL" id="ML213606">
    <property type="protein sequence ID" value="TFK37770.1"/>
    <property type="molecule type" value="Genomic_DNA"/>
</dbReference>